<proteinExistence type="predicted"/>
<reference evidence="2" key="1">
    <citation type="journal article" date="2014" name="Nat. Genet.">
        <title>Genome of the human hookworm Necator americanus.</title>
        <authorList>
            <person name="Tang Y.T."/>
            <person name="Gao X."/>
            <person name="Rosa B.A."/>
            <person name="Abubucker S."/>
            <person name="Hallsworth-Pepin K."/>
            <person name="Martin J."/>
            <person name="Tyagi R."/>
            <person name="Heizer E."/>
            <person name="Zhang X."/>
            <person name="Bhonagiri-Palsikar V."/>
            <person name="Minx P."/>
            <person name="Warren W.C."/>
            <person name="Wang Q."/>
            <person name="Zhan B."/>
            <person name="Hotez P.J."/>
            <person name="Sternberg P.W."/>
            <person name="Dougall A."/>
            <person name="Gaze S.T."/>
            <person name="Mulvenna J."/>
            <person name="Sotillo J."/>
            <person name="Ranganathan S."/>
            <person name="Rabelo E.M."/>
            <person name="Wilson R.K."/>
            <person name="Felgner P.L."/>
            <person name="Bethony J."/>
            <person name="Hawdon J.M."/>
            <person name="Gasser R.B."/>
            <person name="Loukas A."/>
            <person name="Mitreva M."/>
        </authorList>
    </citation>
    <scope>NUCLEOTIDE SEQUENCE [LARGE SCALE GENOMIC DNA]</scope>
</reference>
<gene>
    <name evidence="1" type="ORF">NECAME_07054</name>
</gene>
<evidence type="ECO:0000313" key="2">
    <source>
        <dbReference type="Proteomes" id="UP000053676"/>
    </source>
</evidence>
<accession>W2TSK9</accession>
<dbReference type="EMBL" id="KI658023">
    <property type="protein sequence ID" value="ETN84106.1"/>
    <property type="molecule type" value="Genomic_DNA"/>
</dbReference>
<name>W2TSK9_NECAM</name>
<evidence type="ECO:0000313" key="1">
    <source>
        <dbReference type="EMBL" id="ETN84106.1"/>
    </source>
</evidence>
<dbReference type="KEGG" id="nai:NECAME_07054"/>
<organism evidence="1 2">
    <name type="scientific">Necator americanus</name>
    <name type="common">Human hookworm</name>
    <dbReference type="NCBI Taxonomy" id="51031"/>
    <lineage>
        <taxon>Eukaryota</taxon>
        <taxon>Metazoa</taxon>
        <taxon>Ecdysozoa</taxon>
        <taxon>Nematoda</taxon>
        <taxon>Chromadorea</taxon>
        <taxon>Rhabditida</taxon>
        <taxon>Rhabditina</taxon>
        <taxon>Rhabditomorpha</taxon>
        <taxon>Strongyloidea</taxon>
        <taxon>Ancylostomatidae</taxon>
        <taxon>Bunostominae</taxon>
        <taxon>Necator</taxon>
    </lineage>
</organism>
<protein>
    <submittedName>
        <fullName evidence="1">Uncharacterized protein</fullName>
    </submittedName>
</protein>
<dbReference type="AlphaFoldDB" id="W2TSK9"/>
<sequence>MKEARLRWFGHVLRREKNSVAKTALKVDVSRVRRRRRPRICWLCTADAMDRTKWNTKAERRTPQQREGINGSKTFCTVSNSMIHLRDASGDPLTD</sequence>
<keyword evidence="2" id="KW-1185">Reference proteome</keyword>
<dbReference type="Proteomes" id="UP000053676">
    <property type="component" value="Unassembled WGS sequence"/>
</dbReference>